<name>A0A7I8K2S9_SPIIN</name>
<feature type="region of interest" description="Disordered" evidence="1">
    <location>
        <begin position="291"/>
        <end position="337"/>
    </location>
</feature>
<organism evidence="2 3">
    <name type="scientific">Spirodela intermedia</name>
    <name type="common">Intermediate duckweed</name>
    <dbReference type="NCBI Taxonomy" id="51605"/>
    <lineage>
        <taxon>Eukaryota</taxon>
        <taxon>Viridiplantae</taxon>
        <taxon>Streptophyta</taxon>
        <taxon>Embryophyta</taxon>
        <taxon>Tracheophyta</taxon>
        <taxon>Spermatophyta</taxon>
        <taxon>Magnoliopsida</taxon>
        <taxon>Liliopsida</taxon>
        <taxon>Araceae</taxon>
        <taxon>Lemnoideae</taxon>
        <taxon>Spirodela</taxon>
    </lineage>
</organism>
<proteinExistence type="predicted"/>
<evidence type="ECO:0000313" key="3">
    <source>
        <dbReference type="Proteomes" id="UP000663760"/>
    </source>
</evidence>
<sequence>MRLGGVVHLVLVAGEDHGVDGHVALGRDGVLAVLLEGFEGEVSDEEADDVVLGEFVLAREVLVDELGDGVGHRGLHLHGAFLEHLGEDGADTGLDQLLNALRVSGQQEDGLHGVLLPLRFPFLHQLQERPHAGDELGGGGRPLLERAVLELCHRFPDQAEDRLVGGDGRKPQTYVVVVVGVAALSTVVPACGGHSQQPGDVGDAAVGGAALGGDGVRLFQDLLRLVHNPPRRPLVEIGAGGLPEQRRQPIRLHPEINVVGFEGGVGVVGQLNHLICQLNWPLENLPHPLRHRRRRPASLSRGSPPDQPISRGRRTKTVAPELGIGGREGTVRGGRGN</sequence>
<dbReference type="AlphaFoldDB" id="A0A7I8K2S9"/>
<dbReference type="Proteomes" id="UP000663760">
    <property type="component" value="Chromosome 2"/>
</dbReference>
<reference evidence="2" key="1">
    <citation type="submission" date="2020-02" db="EMBL/GenBank/DDBJ databases">
        <authorList>
            <person name="Scholz U."/>
            <person name="Mascher M."/>
            <person name="Fiebig A."/>
        </authorList>
    </citation>
    <scope>NUCLEOTIDE SEQUENCE</scope>
</reference>
<feature type="compositionally biased region" description="Gly residues" evidence="1">
    <location>
        <begin position="323"/>
        <end position="337"/>
    </location>
</feature>
<keyword evidence="3" id="KW-1185">Reference proteome</keyword>
<accession>A0A7I8K2S9</accession>
<dbReference type="OrthoDB" id="1949961at2759"/>
<gene>
    <name evidence="2" type="ORF">SI8410_02002691</name>
</gene>
<evidence type="ECO:0000256" key="1">
    <source>
        <dbReference type="SAM" id="MobiDB-lite"/>
    </source>
</evidence>
<evidence type="ECO:0000313" key="2">
    <source>
        <dbReference type="EMBL" id="CAA7391378.1"/>
    </source>
</evidence>
<dbReference type="EMBL" id="LR746265">
    <property type="protein sequence ID" value="CAA7391378.1"/>
    <property type="molecule type" value="Genomic_DNA"/>
</dbReference>
<protein>
    <submittedName>
        <fullName evidence="2">Uncharacterized protein</fullName>
    </submittedName>
</protein>